<dbReference type="Proteomes" id="UP001596118">
    <property type="component" value="Unassembled WGS sequence"/>
</dbReference>
<dbReference type="SUPFAM" id="SSF53649">
    <property type="entry name" value="Alkaline phosphatase-like"/>
    <property type="match status" value="1"/>
</dbReference>
<dbReference type="InterPro" id="IPR017850">
    <property type="entry name" value="Alkaline_phosphatase_core_sf"/>
</dbReference>
<feature type="domain" description="Sulfatase N-terminal" evidence="1">
    <location>
        <begin position="6"/>
        <end position="50"/>
    </location>
</feature>
<evidence type="ECO:0000313" key="3">
    <source>
        <dbReference type="Proteomes" id="UP001596118"/>
    </source>
</evidence>
<organism evidence="2 3">
    <name type="scientific">Halorubrum rubrum</name>
    <dbReference type="NCBI Taxonomy" id="1126240"/>
    <lineage>
        <taxon>Archaea</taxon>
        <taxon>Methanobacteriati</taxon>
        <taxon>Methanobacteriota</taxon>
        <taxon>Stenosarchaea group</taxon>
        <taxon>Halobacteria</taxon>
        <taxon>Halobacteriales</taxon>
        <taxon>Haloferacaceae</taxon>
        <taxon>Halorubrum</taxon>
    </lineage>
</organism>
<dbReference type="AlphaFoldDB" id="A0ABD5R3X0"/>
<evidence type="ECO:0000313" key="2">
    <source>
        <dbReference type="EMBL" id="MFC5279526.1"/>
    </source>
</evidence>
<keyword evidence="3" id="KW-1185">Reference proteome</keyword>
<protein>
    <submittedName>
        <fullName evidence="2">Sulfatase-like hydrolase/transferase</fullName>
    </submittedName>
</protein>
<reference evidence="2 3" key="1">
    <citation type="journal article" date="2019" name="Int. J. Syst. Evol. Microbiol.">
        <title>The Global Catalogue of Microorganisms (GCM) 10K type strain sequencing project: providing services to taxonomists for standard genome sequencing and annotation.</title>
        <authorList>
            <consortium name="The Broad Institute Genomics Platform"/>
            <consortium name="The Broad Institute Genome Sequencing Center for Infectious Disease"/>
            <person name="Wu L."/>
            <person name="Ma J."/>
        </authorList>
    </citation>
    <scope>NUCLEOTIDE SEQUENCE [LARGE SCALE GENOMIC DNA]</scope>
    <source>
        <strain evidence="2 3">CGMCC 1.12124</strain>
    </source>
</reference>
<dbReference type="InterPro" id="IPR000917">
    <property type="entry name" value="Sulfatase_N"/>
</dbReference>
<dbReference type="EMBL" id="JBHSKY010000013">
    <property type="protein sequence ID" value="MFC5279526.1"/>
    <property type="molecule type" value="Genomic_DNA"/>
</dbReference>
<accession>A0ABD5R3X0</accession>
<dbReference type="Gene3D" id="3.40.720.10">
    <property type="entry name" value="Alkaline Phosphatase, subunit A"/>
    <property type="match status" value="1"/>
</dbReference>
<evidence type="ECO:0000259" key="1">
    <source>
        <dbReference type="Pfam" id="PF00884"/>
    </source>
</evidence>
<gene>
    <name evidence="2" type="ORF">ACFPM1_12275</name>
</gene>
<dbReference type="RefSeq" id="WP_256413273.1">
    <property type="nucleotide sequence ID" value="NZ_JANHDM010000020.1"/>
</dbReference>
<proteinExistence type="predicted"/>
<comment type="caution">
    <text evidence="2">The sequence shown here is derived from an EMBL/GenBank/DDBJ whole genome shotgun (WGS) entry which is preliminary data.</text>
</comment>
<name>A0ABD5R3X0_9EURY</name>
<sequence>MSEGRPNVVWITLESVRAANASVCGYERETTPNLRRIAERPDGVSLPNCFS</sequence>
<dbReference type="Pfam" id="PF00884">
    <property type="entry name" value="Sulfatase"/>
    <property type="match status" value="1"/>
</dbReference>